<organism evidence="1">
    <name type="scientific">Vibrio phage PH669</name>
    <dbReference type="NCBI Taxonomy" id="2800823"/>
    <lineage>
        <taxon>Viruses</taxon>
        <taxon>Duplodnaviria</taxon>
        <taxon>Heunggongvirae</taxon>
        <taxon>Uroviricota</taxon>
        <taxon>Caudoviricetes</taxon>
        <taxon>Queuovirinae</taxon>
    </lineage>
</organism>
<protein>
    <submittedName>
        <fullName evidence="1">Uncharacterized protein</fullName>
    </submittedName>
</protein>
<evidence type="ECO:0000313" key="1">
    <source>
        <dbReference type="EMBL" id="QQK88550.1"/>
    </source>
</evidence>
<dbReference type="EMBL" id="MW423738">
    <property type="protein sequence ID" value="QQK88550.1"/>
    <property type="molecule type" value="Genomic_DNA"/>
</dbReference>
<sequence length="95" mass="11736">MHPTQVNFPIKMTLKQRVTHRISWWRWRYAVWCGYFAMDGEPLRCTQCNSWHWMDHIEVVTDRLDWTPCEVRKECKHCGYIMGYWAYGYWEPPYA</sequence>
<proteinExistence type="predicted"/>
<reference evidence="1" key="1">
    <citation type="submission" date="2020-12" db="EMBL/GenBank/DDBJ databases">
        <authorList>
            <person name="Hu Z."/>
        </authorList>
    </citation>
    <scope>NUCLEOTIDE SEQUENCE</scope>
</reference>
<accession>A0A7T6ZMC7</accession>
<name>A0A7T6ZMC7_9CAUD</name>